<dbReference type="GO" id="GO:0008270">
    <property type="term" value="F:zinc ion binding"/>
    <property type="evidence" value="ECO:0007669"/>
    <property type="project" value="InterPro"/>
</dbReference>
<dbReference type="GO" id="GO:0008168">
    <property type="term" value="F:methyltransferase activity"/>
    <property type="evidence" value="ECO:0007669"/>
    <property type="project" value="UniProtKB-KW"/>
</dbReference>
<evidence type="ECO:0000313" key="7">
    <source>
        <dbReference type="EMBL" id="RDW94319.1"/>
    </source>
</evidence>
<keyword evidence="2" id="KW-0489">Methyltransferase</keyword>
<dbReference type="EMBL" id="PDLN01000001">
    <property type="protein sequence ID" value="RDW94319.1"/>
    <property type="molecule type" value="Genomic_DNA"/>
</dbReference>
<keyword evidence="3" id="KW-0805">Transcription regulation</keyword>
<evidence type="ECO:0000313" key="8">
    <source>
        <dbReference type="Proteomes" id="UP000256328"/>
    </source>
</evidence>
<dbReference type="Gene3D" id="1.10.10.60">
    <property type="entry name" value="Homeodomain-like"/>
    <property type="match status" value="1"/>
</dbReference>
<evidence type="ECO:0000256" key="4">
    <source>
        <dbReference type="ARBA" id="ARBA00023159"/>
    </source>
</evidence>
<name>A0A3D8T704_9HELO</name>
<dbReference type="InterPro" id="IPR018060">
    <property type="entry name" value="HTH_AraC"/>
</dbReference>
<dbReference type="GO" id="GO:0006281">
    <property type="term" value="P:DNA repair"/>
    <property type="evidence" value="ECO:0007669"/>
    <property type="project" value="InterPro"/>
</dbReference>
<evidence type="ECO:0000256" key="1">
    <source>
        <dbReference type="ARBA" id="ARBA00001947"/>
    </source>
</evidence>
<evidence type="ECO:0000256" key="2">
    <source>
        <dbReference type="ARBA" id="ARBA00022603"/>
    </source>
</evidence>
<dbReference type="InterPro" id="IPR035451">
    <property type="entry name" value="Ada-like_dom_sf"/>
</dbReference>
<dbReference type="SUPFAM" id="SSF46689">
    <property type="entry name" value="Homeodomain-like"/>
    <property type="match status" value="1"/>
</dbReference>
<dbReference type="PROSITE" id="PS01124">
    <property type="entry name" value="HTH_ARAC_FAMILY_2"/>
    <property type="match status" value="1"/>
</dbReference>
<evidence type="ECO:0000259" key="6">
    <source>
        <dbReference type="PROSITE" id="PS01124"/>
    </source>
</evidence>
<dbReference type="Proteomes" id="UP000256328">
    <property type="component" value="Unassembled WGS sequence"/>
</dbReference>
<reference evidence="7 8" key="1">
    <citation type="journal article" date="2018" name="IMA Fungus">
        <title>IMA Genome-F 9: Draft genome sequence of Annulohypoxylon stygium, Aspergillus mulundensis, Berkeleyomyces basicola (syn. Thielaviopsis basicola), Ceratocystis smalleyi, two Cercospora beticola strains, Coleophoma cylindrospora, Fusarium fracticaudum, Phialophora cf. hyalina, and Morchella septimelata.</title>
        <authorList>
            <person name="Wingfield B.D."/>
            <person name="Bills G.F."/>
            <person name="Dong Y."/>
            <person name="Huang W."/>
            <person name="Nel W.J."/>
            <person name="Swalarsk-Parry B.S."/>
            <person name="Vaghefi N."/>
            <person name="Wilken P.M."/>
            <person name="An Z."/>
            <person name="de Beer Z.W."/>
            <person name="De Vos L."/>
            <person name="Chen L."/>
            <person name="Duong T.A."/>
            <person name="Gao Y."/>
            <person name="Hammerbacher A."/>
            <person name="Kikkert J.R."/>
            <person name="Li Y."/>
            <person name="Li H."/>
            <person name="Li K."/>
            <person name="Li Q."/>
            <person name="Liu X."/>
            <person name="Ma X."/>
            <person name="Naidoo K."/>
            <person name="Pethybridge S.J."/>
            <person name="Sun J."/>
            <person name="Steenkamp E.T."/>
            <person name="van der Nest M.A."/>
            <person name="van Wyk S."/>
            <person name="Wingfield M.J."/>
            <person name="Xiong C."/>
            <person name="Yue Q."/>
            <person name="Zhang X."/>
        </authorList>
    </citation>
    <scope>NUCLEOTIDE SEQUENCE [LARGE SCALE GENOMIC DNA]</scope>
    <source>
        <strain evidence="7 8">BP5796</strain>
    </source>
</reference>
<keyword evidence="5" id="KW-0804">Transcription</keyword>
<dbReference type="SUPFAM" id="SSF57884">
    <property type="entry name" value="Ada DNA repair protein, N-terminal domain (N-Ada 10)"/>
    <property type="match status" value="1"/>
</dbReference>
<dbReference type="InterPro" id="IPR009057">
    <property type="entry name" value="Homeodomain-like_sf"/>
</dbReference>
<dbReference type="AlphaFoldDB" id="A0A3D8T704"/>
<accession>A0A3D8T704</accession>
<dbReference type="Gene3D" id="3.40.10.10">
    <property type="entry name" value="DNA Methylphosphotriester Repair Domain"/>
    <property type="match status" value="1"/>
</dbReference>
<dbReference type="Pfam" id="PF00165">
    <property type="entry name" value="HTH_AraC"/>
    <property type="match status" value="1"/>
</dbReference>
<dbReference type="GO" id="GO:0043565">
    <property type="term" value="F:sequence-specific DNA binding"/>
    <property type="evidence" value="ECO:0007669"/>
    <property type="project" value="InterPro"/>
</dbReference>
<dbReference type="OrthoDB" id="2447880at2759"/>
<evidence type="ECO:0000256" key="3">
    <source>
        <dbReference type="ARBA" id="ARBA00023015"/>
    </source>
</evidence>
<keyword evidence="8" id="KW-1185">Reference proteome</keyword>
<feature type="domain" description="HTH araC/xylS-type" evidence="6">
    <location>
        <begin position="112"/>
        <end position="145"/>
    </location>
</feature>
<dbReference type="GO" id="GO:0003700">
    <property type="term" value="F:DNA-binding transcription factor activity"/>
    <property type="evidence" value="ECO:0007669"/>
    <property type="project" value="InterPro"/>
</dbReference>
<gene>
    <name evidence="7" type="ORF">BP5796_00082</name>
</gene>
<keyword evidence="4" id="KW-0010">Activator</keyword>
<dbReference type="InterPro" id="IPR004026">
    <property type="entry name" value="Ada_DNA_repair_Zn-bd"/>
</dbReference>
<comment type="caution">
    <text evidence="7">The sequence shown here is derived from an EMBL/GenBank/DDBJ whole genome shotgun (WGS) entry which is preliminary data.</text>
</comment>
<evidence type="ECO:0000256" key="5">
    <source>
        <dbReference type="ARBA" id="ARBA00023163"/>
    </source>
</evidence>
<comment type="cofactor">
    <cofactor evidence="1">
        <name>Zn(2+)</name>
        <dbReference type="ChEBI" id="CHEBI:29105"/>
    </cofactor>
</comment>
<proteinExistence type="predicted"/>
<sequence length="252" mass="28363">MQRPFTTASSRWAALQSRDPRASDAFIYSVITTKIYCRPTCPSRLARRANIIFHQDATEAKAAGFRACKRCLPGLSSTDYAAEENKAKLVVEKVADLLGKELSGGMAAKKWTVRMLATEVGLTESYFCRLFKKEVGCTVGEFRAKLASLQQELEREEAKEKRNLMPISCTKAIPETFEAPTEQCAIGTNETYLDMTDIHWNTAFRTADEFNFDSIHPDNYLDPSGYNVFVFPEPIEEDGFQFLDLSSFVETS</sequence>
<protein>
    <recommendedName>
        <fullName evidence="6">HTH araC/xylS-type domain-containing protein</fullName>
    </recommendedName>
</protein>
<dbReference type="GO" id="GO:0032259">
    <property type="term" value="P:methylation"/>
    <property type="evidence" value="ECO:0007669"/>
    <property type="project" value="UniProtKB-KW"/>
</dbReference>
<dbReference type="Pfam" id="PF02805">
    <property type="entry name" value="Ada_Zn_binding"/>
    <property type="match status" value="1"/>
</dbReference>
<organism evidence="7 8">
    <name type="scientific">Coleophoma crateriformis</name>
    <dbReference type="NCBI Taxonomy" id="565419"/>
    <lineage>
        <taxon>Eukaryota</taxon>
        <taxon>Fungi</taxon>
        <taxon>Dikarya</taxon>
        <taxon>Ascomycota</taxon>
        <taxon>Pezizomycotina</taxon>
        <taxon>Leotiomycetes</taxon>
        <taxon>Helotiales</taxon>
        <taxon>Dermateaceae</taxon>
        <taxon>Coleophoma</taxon>
    </lineage>
</organism>
<keyword evidence="2" id="KW-0808">Transferase</keyword>